<sequence>MHKVDKRLERIDNESPKKRIENYAVNQLRQCIWMARWTCTACGVRLDSPCHSFITK</sequence>
<evidence type="ECO:0000313" key="2">
    <source>
        <dbReference type="Proteomes" id="UP000001292"/>
    </source>
</evidence>
<organism evidence="2">
    <name type="scientific">Drosophila sechellia</name>
    <name type="common">Fruit fly</name>
    <dbReference type="NCBI Taxonomy" id="7238"/>
    <lineage>
        <taxon>Eukaryota</taxon>
        <taxon>Metazoa</taxon>
        <taxon>Ecdysozoa</taxon>
        <taxon>Arthropoda</taxon>
        <taxon>Hexapoda</taxon>
        <taxon>Insecta</taxon>
        <taxon>Pterygota</taxon>
        <taxon>Neoptera</taxon>
        <taxon>Endopterygota</taxon>
        <taxon>Diptera</taxon>
        <taxon>Brachycera</taxon>
        <taxon>Muscomorpha</taxon>
        <taxon>Ephydroidea</taxon>
        <taxon>Drosophilidae</taxon>
        <taxon>Drosophila</taxon>
        <taxon>Sophophora</taxon>
    </lineage>
</organism>
<dbReference type="AlphaFoldDB" id="B4HM63"/>
<name>B4HM63_DROSE</name>
<evidence type="ECO:0000313" key="1">
    <source>
        <dbReference type="EMBL" id="EDW43111.1"/>
    </source>
</evidence>
<dbReference type="Proteomes" id="UP000001292">
    <property type="component" value="Unassembled WGS sequence"/>
</dbReference>
<accession>B4HM63</accession>
<dbReference type="STRING" id="7238.B4HM63"/>
<reference evidence="1 2" key="1">
    <citation type="journal article" date="2007" name="Nature">
        <title>Evolution of genes and genomes on the Drosophila phylogeny.</title>
        <authorList>
            <consortium name="Drosophila 12 Genomes Consortium"/>
            <person name="Clark A.G."/>
            <person name="Eisen M.B."/>
            <person name="Smith D.R."/>
            <person name="Bergman C.M."/>
            <person name="Oliver B."/>
            <person name="Markow T.A."/>
            <person name="Kaufman T.C."/>
            <person name="Kellis M."/>
            <person name="Gelbart W."/>
            <person name="Iyer V.N."/>
            <person name="Pollard D.A."/>
            <person name="Sackton T.B."/>
            <person name="Larracuente A.M."/>
            <person name="Singh N.D."/>
            <person name="Abad J.P."/>
            <person name="Abt D.N."/>
            <person name="Adryan B."/>
            <person name="Aguade M."/>
            <person name="Akashi H."/>
            <person name="Anderson W.W."/>
            <person name="Aquadro C.F."/>
            <person name="Ardell D.H."/>
            <person name="Arguello R."/>
            <person name="Artieri C.G."/>
            <person name="Barbash D.A."/>
            <person name="Barker D."/>
            <person name="Barsanti P."/>
            <person name="Batterham P."/>
            <person name="Batzoglou S."/>
            <person name="Begun D."/>
            <person name="Bhutkar A."/>
            <person name="Blanco E."/>
            <person name="Bosak S.A."/>
            <person name="Bradley R.K."/>
            <person name="Brand A.D."/>
            <person name="Brent M.R."/>
            <person name="Brooks A.N."/>
            <person name="Brown R.H."/>
            <person name="Butlin R.K."/>
            <person name="Caggese C."/>
            <person name="Calvi B.R."/>
            <person name="Bernardo de Carvalho A."/>
            <person name="Caspi A."/>
            <person name="Castrezana S."/>
            <person name="Celniker S.E."/>
            <person name="Chang J.L."/>
            <person name="Chapple C."/>
            <person name="Chatterji S."/>
            <person name="Chinwalla A."/>
            <person name="Civetta A."/>
            <person name="Clifton S.W."/>
            <person name="Comeron J.M."/>
            <person name="Costello J.C."/>
            <person name="Coyne J.A."/>
            <person name="Daub J."/>
            <person name="David R.G."/>
            <person name="Delcher A.L."/>
            <person name="Delehaunty K."/>
            <person name="Do C.B."/>
            <person name="Ebling H."/>
            <person name="Edwards K."/>
            <person name="Eickbush T."/>
            <person name="Evans J.D."/>
            <person name="Filipski A."/>
            <person name="Findeiss S."/>
            <person name="Freyhult E."/>
            <person name="Fulton L."/>
            <person name="Fulton R."/>
            <person name="Garcia A.C."/>
            <person name="Gardiner A."/>
            <person name="Garfield D.A."/>
            <person name="Garvin B.E."/>
            <person name="Gibson G."/>
            <person name="Gilbert D."/>
            <person name="Gnerre S."/>
            <person name="Godfrey J."/>
            <person name="Good R."/>
            <person name="Gotea V."/>
            <person name="Gravely B."/>
            <person name="Greenberg A.J."/>
            <person name="Griffiths-Jones S."/>
            <person name="Gross S."/>
            <person name="Guigo R."/>
            <person name="Gustafson E.A."/>
            <person name="Haerty W."/>
            <person name="Hahn M.W."/>
            <person name="Halligan D.L."/>
            <person name="Halpern A.L."/>
            <person name="Halter G.M."/>
            <person name="Han M.V."/>
            <person name="Heger A."/>
            <person name="Hillier L."/>
            <person name="Hinrichs A.S."/>
            <person name="Holmes I."/>
            <person name="Hoskins R.A."/>
            <person name="Hubisz M.J."/>
            <person name="Hultmark D."/>
            <person name="Huntley M.A."/>
            <person name="Jaffe D.B."/>
            <person name="Jagadeeshan S."/>
            <person name="Jeck W.R."/>
            <person name="Johnson J."/>
            <person name="Jones C.D."/>
            <person name="Jordan W.C."/>
            <person name="Karpen G.H."/>
            <person name="Kataoka E."/>
            <person name="Keightley P.D."/>
            <person name="Kheradpour P."/>
            <person name="Kirkness E.F."/>
            <person name="Koerich L.B."/>
            <person name="Kristiansen K."/>
            <person name="Kudrna D."/>
            <person name="Kulathinal R.J."/>
            <person name="Kumar S."/>
            <person name="Kwok R."/>
            <person name="Lander E."/>
            <person name="Langley C.H."/>
            <person name="Lapoint R."/>
            <person name="Lazzaro B.P."/>
            <person name="Lee S.J."/>
            <person name="Levesque L."/>
            <person name="Li R."/>
            <person name="Lin C.F."/>
            <person name="Lin M.F."/>
            <person name="Lindblad-Toh K."/>
            <person name="Llopart A."/>
            <person name="Long M."/>
            <person name="Low L."/>
            <person name="Lozovsky E."/>
            <person name="Lu J."/>
            <person name="Luo M."/>
            <person name="Machado C.A."/>
            <person name="Makalowski W."/>
            <person name="Marzo M."/>
            <person name="Matsuda M."/>
            <person name="Matzkin L."/>
            <person name="McAllister B."/>
            <person name="McBride C.S."/>
            <person name="McKernan B."/>
            <person name="McKernan K."/>
            <person name="Mendez-Lago M."/>
            <person name="Minx P."/>
            <person name="Mollenhauer M.U."/>
            <person name="Montooth K."/>
            <person name="Mount S.M."/>
            <person name="Mu X."/>
            <person name="Myers E."/>
            <person name="Negre B."/>
            <person name="Newfeld S."/>
            <person name="Nielsen R."/>
            <person name="Noor M.A."/>
            <person name="O'Grady P."/>
            <person name="Pachter L."/>
            <person name="Papaceit M."/>
            <person name="Parisi M.J."/>
            <person name="Parisi M."/>
            <person name="Parts L."/>
            <person name="Pedersen J.S."/>
            <person name="Pesole G."/>
            <person name="Phillippy A.M."/>
            <person name="Ponting C.P."/>
            <person name="Pop M."/>
            <person name="Porcelli D."/>
            <person name="Powell J.R."/>
            <person name="Prohaska S."/>
            <person name="Pruitt K."/>
            <person name="Puig M."/>
            <person name="Quesneville H."/>
            <person name="Ram K.R."/>
            <person name="Rand D."/>
            <person name="Rasmussen M.D."/>
            <person name="Reed L.K."/>
            <person name="Reenan R."/>
            <person name="Reily A."/>
            <person name="Remington K.A."/>
            <person name="Rieger T.T."/>
            <person name="Ritchie M.G."/>
            <person name="Robin C."/>
            <person name="Rogers Y.H."/>
            <person name="Rohde C."/>
            <person name="Rozas J."/>
            <person name="Rubenfield M.J."/>
            <person name="Ruiz A."/>
            <person name="Russo S."/>
            <person name="Salzberg S.L."/>
            <person name="Sanchez-Gracia A."/>
            <person name="Saranga D.J."/>
            <person name="Sato H."/>
            <person name="Schaeffer S.W."/>
            <person name="Schatz M.C."/>
            <person name="Schlenke T."/>
            <person name="Schwartz R."/>
            <person name="Segarra C."/>
            <person name="Singh R.S."/>
            <person name="Sirot L."/>
            <person name="Sirota M."/>
            <person name="Sisneros N.B."/>
            <person name="Smith C.D."/>
            <person name="Smith T.F."/>
            <person name="Spieth J."/>
            <person name="Stage D.E."/>
            <person name="Stark A."/>
            <person name="Stephan W."/>
            <person name="Strausberg R.L."/>
            <person name="Strempel S."/>
            <person name="Sturgill D."/>
            <person name="Sutton G."/>
            <person name="Sutton G.G."/>
            <person name="Tao W."/>
            <person name="Teichmann S."/>
            <person name="Tobari Y.N."/>
            <person name="Tomimura Y."/>
            <person name="Tsolas J.M."/>
            <person name="Valente V.L."/>
            <person name="Venter E."/>
            <person name="Venter J.C."/>
            <person name="Vicario S."/>
            <person name="Vieira F.G."/>
            <person name="Vilella A.J."/>
            <person name="Villasante A."/>
            <person name="Walenz B."/>
            <person name="Wang J."/>
            <person name="Wasserman M."/>
            <person name="Watts T."/>
            <person name="Wilson D."/>
            <person name="Wilson R.K."/>
            <person name="Wing R.A."/>
            <person name="Wolfner M.F."/>
            <person name="Wong A."/>
            <person name="Wong G.K."/>
            <person name="Wu C.I."/>
            <person name="Wu G."/>
            <person name="Yamamoto D."/>
            <person name="Yang H.P."/>
            <person name="Yang S.P."/>
            <person name="Yorke J.A."/>
            <person name="Yoshida K."/>
            <person name="Zdobnov E."/>
            <person name="Zhang P."/>
            <person name="Zhang Y."/>
            <person name="Zimin A.V."/>
            <person name="Baldwin J."/>
            <person name="Abdouelleil A."/>
            <person name="Abdulkadir J."/>
            <person name="Abebe A."/>
            <person name="Abera B."/>
            <person name="Abreu J."/>
            <person name="Acer S.C."/>
            <person name="Aftuck L."/>
            <person name="Alexander A."/>
            <person name="An P."/>
            <person name="Anderson E."/>
            <person name="Anderson S."/>
            <person name="Arachi H."/>
            <person name="Azer M."/>
            <person name="Bachantsang P."/>
            <person name="Barry A."/>
            <person name="Bayul T."/>
            <person name="Berlin A."/>
            <person name="Bessette D."/>
            <person name="Bloom T."/>
            <person name="Blye J."/>
            <person name="Boguslavskiy L."/>
            <person name="Bonnet C."/>
            <person name="Boukhgalter B."/>
            <person name="Bourzgui I."/>
            <person name="Brown A."/>
            <person name="Cahill P."/>
            <person name="Channer S."/>
            <person name="Cheshatsang Y."/>
            <person name="Chuda L."/>
            <person name="Citroen M."/>
            <person name="Collymore A."/>
            <person name="Cooke P."/>
            <person name="Costello M."/>
            <person name="D'Aco K."/>
            <person name="Daza R."/>
            <person name="De Haan G."/>
            <person name="DeGray S."/>
            <person name="DeMaso C."/>
            <person name="Dhargay N."/>
            <person name="Dooley K."/>
            <person name="Dooley E."/>
            <person name="Doricent M."/>
            <person name="Dorje P."/>
            <person name="Dorjee K."/>
            <person name="Dupes A."/>
            <person name="Elong R."/>
            <person name="Falk J."/>
            <person name="Farina A."/>
            <person name="Faro S."/>
            <person name="Ferguson D."/>
            <person name="Fisher S."/>
            <person name="Foley C.D."/>
            <person name="Franke A."/>
            <person name="Friedrich D."/>
            <person name="Gadbois L."/>
            <person name="Gearin G."/>
            <person name="Gearin C.R."/>
            <person name="Giannoukos G."/>
            <person name="Goode T."/>
            <person name="Graham J."/>
            <person name="Grandbois E."/>
            <person name="Grewal S."/>
            <person name="Gyaltsen K."/>
            <person name="Hafez N."/>
            <person name="Hagos B."/>
            <person name="Hall J."/>
            <person name="Henson C."/>
            <person name="Hollinger A."/>
            <person name="Honan T."/>
            <person name="Huard M.D."/>
            <person name="Hughes L."/>
            <person name="Hurhula B."/>
            <person name="Husby M.E."/>
            <person name="Kamat A."/>
            <person name="Kanga B."/>
            <person name="Kashin S."/>
            <person name="Khazanovich D."/>
            <person name="Kisner P."/>
            <person name="Lance K."/>
            <person name="Lara M."/>
            <person name="Lee W."/>
            <person name="Lennon N."/>
            <person name="Letendre F."/>
            <person name="LeVine R."/>
            <person name="Lipovsky A."/>
            <person name="Liu X."/>
            <person name="Liu J."/>
            <person name="Liu S."/>
            <person name="Lokyitsang T."/>
            <person name="Lokyitsang Y."/>
            <person name="Lubonja R."/>
            <person name="Lui A."/>
            <person name="MacDonald P."/>
            <person name="Magnisalis V."/>
            <person name="Maru K."/>
            <person name="Matthews C."/>
            <person name="McCusker W."/>
            <person name="McDonough S."/>
            <person name="Mehta T."/>
            <person name="Meldrim J."/>
            <person name="Meneus L."/>
            <person name="Mihai O."/>
            <person name="Mihalev A."/>
            <person name="Mihova T."/>
            <person name="Mittelman R."/>
            <person name="Mlenga V."/>
            <person name="Montmayeur A."/>
            <person name="Mulrain L."/>
            <person name="Navidi A."/>
            <person name="Naylor J."/>
            <person name="Negash T."/>
            <person name="Nguyen T."/>
            <person name="Nguyen N."/>
            <person name="Nicol R."/>
            <person name="Norbu C."/>
            <person name="Norbu N."/>
            <person name="Novod N."/>
            <person name="O'Neill B."/>
            <person name="Osman S."/>
            <person name="Markiewicz E."/>
            <person name="Oyono O.L."/>
            <person name="Patti C."/>
            <person name="Phunkhang P."/>
            <person name="Pierre F."/>
            <person name="Priest M."/>
            <person name="Raghuraman S."/>
            <person name="Rege F."/>
            <person name="Reyes R."/>
            <person name="Rise C."/>
            <person name="Rogov P."/>
            <person name="Ross K."/>
            <person name="Ryan E."/>
            <person name="Settipalli S."/>
            <person name="Shea T."/>
            <person name="Sherpa N."/>
            <person name="Shi L."/>
            <person name="Shih D."/>
            <person name="Sparrow T."/>
            <person name="Spaulding J."/>
            <person name="Stalker J."/>
            <person name="Stange-Thomann N."/>
            <person name="Stavropoulos S."/>
            <person name="Stone C."/>
            <person name="Strader C."/>
            <person name="Tesfaye S."/>
            <person name="Thomson T."/>
            <person name="Thoulutsang Y."/>
            <person name="Thoulutsang D."/>
            <person name="Topham K."/>
            <person name="Topping I."/>
            <person name="Tsamla T."/>
            <person name="Vassiliev H."/>
            <person name="Vo A."/>
            <person name="Wangchuk T."/>
            <person name="Wangdi T."/>
            <person name="Weiand M."/>
            <person name="Wilkinson J."/>
            <person name="Wilson A."/>
            <person name="Yadav S."/>
            <person name="Young G."/>
            <person name="Yu Q."/>
            <person name="Zembek L."/>
            <person name="Zhong D."/>
            <person name="Zimmer A."/>
            <person name="Zwirko Z."/>
            <person name="Jaffe D.B."/>
            <person name="Alvarez P."/>
            <person name="Brockman W."/>
            <person name="Butler J."/>
            <person name="Chin C."/>
            <person name="Gnerre S."/>
            <person name="Grabherr M."/>
            <person name="Kleber M."/>
            <person name="Mauceli E."/>
            <person name="MacCallum I."/>
        </authorList>
    </citation>
    <scope>NUCLEOTIDE SEQUENCE [LARGE SCALE GENOMIC DNA]</scope>
    <source>
        <strain evidence="2">Rob3c / Tucson 14021-0248.25</strain>
    </source>
</reference>
<dbReference type="HOGENOM" id="CLU_3016448_0_0_1"/>
<dbReference type="KEGG" id="dse:6607352"/>
<protein>
    <submittedName>
        <fullName evidence="1">GM19377</fullName>
    </submittedName>
</protein>
<dbReference type="EMBL" id="CH480815">
    <property type="protein sequence ID" value="EDW43111.1"/>
    <property type="molecule type" value="Genomic_DNA"/>
</dbReference>
<dbReference type="PhylomeDB" id="B4HM63"/>
<proteinExistence type="predicted"/>
<keyword evidence="2" id="KW-1185">Reference proteome</keyword>
<gene>
    <name evidence="1" type="primary">Dsec\GM19377</name>
    <name evidence="1" type="ORF">Dsec_GM19377</name>
</gene>